<organism evidence="2 3">
    <name type="scientific">Ciona savignyi</name>
    <name type="common">Pacific transparent sea squirt</name>
    <dbReference type="NCBI Taxonomy" id="51511"/>
    <lineage>
        <taxon>Eukaryota</taxon>
        <taxon>Metazoa</taxon>
        <taxon>Chordata</taxon>
        <taxon>Tunicata</taxon>
        <taxon>Ascidiacea</taxon>
        <taxon>Phlebobranchia</taxon>
        <taxon>Cionidae</taxon>
        <taxon>Ciona</taxon>
    </lineage>
</organism>
<dbReference type="Ensembl" id="ENSCSAVT00000003805.1">
    <property type="protein sequence ID" value="ENSCSAVP00000003748.1"/>
    <property type="gene ID" value="ENSCSAVG00000002223.1"/>
</dbReference>
<dbReference type="AlphaFoldDB" id="H2YEK0"/>
<reference evidence="2" key="2">
    <citation type="submission" date="2025-08" db="UniProtKB">
        <authorList>
            <consortium name="Ensembl"/>
        </authorList>
    </citation>
    <scope>IDENTIFICATION</scope>
</reference>
<dbReference type="Proteomes" id="UP000007875">
    <property type="component" value="Unassembled WGS sequence"/>
</dbReference>
<protein>
    <submittedName>
        <fullName evidence="2">Uncharacterized protein</fullName>
    </submittedName>
</protein>
<evidence type="ECO:0000313" key="3">
    <source>
        <dbReference type="Proteomes" id="UP000007875"/>
    </source>
</evidence>
<reference evidence="2" key="3">
    <citation type="submission" date="2025-09" db="UniProtKB">
        <authorList>
            <consortium name="Ensembl"/>
        </authorList>
    </citation>
    <scope>IDENTIFICATION</scope>
</reference>
<feature type="compositionally biased region" description="Basic residues" evidence="1">
    <location>
        <begin position="105"/>
        <end position="115"/>
    </location>
</feature>
<sequence length="159" mass="17735">MTSQRRESPLPDGKPTIPEKPSGLRSFLKSRSSGRKSKEKRLRSASTPTLLNPSVKAALHARHGDIESSHSEEHLPQTNDDSMKRRLEESGSNSSQEKFVPRPLPKPRKAFKRRNSPATELETQRDETATKELPTVVSTSYNPNNPSKPSLTVITPMLI</sequence>
<keyword evidence="3" id="KW-1185">Reference proteome</keyword>
<feature type="compositionally biased region" description="Basic and acidic residues" evidence="1">
    <location>
        <begin position="62"/>
        <end position="89"/>
    </location>
</feature>
<proteinExistence type="predicted"/>
<evidence type="ECO:0000313" key="2">
    <source>
        <dbReference type="Ensembl" id="ENSCSAVP00000003748.1"/>
    </source>
</evidence>
<feature type="region of interest" description="Disordered" evidence="1">
    <location>
        <begin position="1"/>
        <end position="154"/>
    </location>
</feature>
<reference evidence="3" key="1">
    <citation type="submission" date="2003-08" db="EMBL/GenBank/DDBJ databases">
        <authorList>
            <person name="Birren B."/>
            <person name="Nusbaum C."/>
            <person name="Abebe A."/>
            <person name="Abouelleil A."/>
            <person name="Adekoya E."/>
            <person name="Ait-zahra M."/>
            <person name="Allen N."/>
            <person name="Allen T."/>
            <person name="An P."/>
            <person name="Anderson M."/>
            <person name="Anderson S."/>
            <person name="Arachchi H."/>
            <person name="Armbruster J."/>
            <person name="Bachantsang P."/>
            <person name="Baldwin J."/>
            <person name="Barry A."/>
            <person name="Bayul T."/>
            <person name="Blitshsteyn B."/>
            <person name="Bloom T."/>
            <person name="Blye J."/>
            <person name="Boguslavskiy L."/>
            <person name="Borowsky M."/>
            <person name="Boukhgalter B."/>
            <person name="Brunache A."/>
            <person name="Butler J."/>
            <person name="Calixte N."/>
            <person name="Calvo S."/>
            <person name="Camarata J."/>
            <person name="Campo K."/>
            <person name="Chang J."/>
            <person name="Cheshatsang Y."/>
            <person name="Citroen M."/>
            <person name="Collymore A."/>
            <person name="Considine T."/>
            <person name="Cook A."/>
            <person name="Cooke P."/>
            <person name="Corum B."/>
            <person name="Cuomo C."/>
            <person name="David R."/>
            <person name="Dawoe T."/>
            <person name="Degray S."/>
            <person name="Dodge S."/>
            <person name="Dooley K."/>
            <person name="Dorje P."/>
            <person name="Dorjee K."/>
            <person name="Dorris L."/>
            <person name="Duffey N."/>
            <person name="Dupes A."/>
            <person name="Elkins T."/>
            <person name="Engels R."/>
            <person name="Erickson J."/>
            <person name="Farina A."/>
            <person name="Faro S."/>
            <person name="Ferreira P."/>
            <person name="Fischer H."/>
            <person name="Fitzgerald M."/>
            <person name="Foley K."/>
            <person name="Gage D."/>
            <person name="Galagan J."/>
            <person name="Gearin G."/>
            <person name="Gnerre S."/>
            <person name="Gnirke A."/>
            <person name="Goyette A."/>
            <person name="Graham J."/>
            <person name="Grandbois E."/>
            <person name="Gyaltsen K."/>
            <person name="Hafez N."/>
            <person name="Hagopian D."/>
            <person name="Hagos B."/>
            <person name="Hall J."/>
            <person name="Hatcher B."/>
            <person name="Heller A."/>
            <person name="Higgins H."/>
            <person name="Honan T."/>
            <person name="Horn A."/>
            <person name="Houde N."/>
            <person name="Hughes L."/>
            <person name="Hulme W."/>
            <person name="Husby E."/>
            <person name="Iliev I."/>
            <person name="Jaffe D."/>
            <person name="Jones C."/>
            <person name="Kamal M."/>
            <person name="Kamat A."/>
            <person name="Kamvysselis M."/>
            <person name="Karlsson E."/>
            <person name="Kells C."/>
            <person name="Kieu A."/>
            <person name="Kisner P."/>
            <person name="Kodira C."/>
            <person name="Kulbokas E."/>
            <person name="Labutti K."/>
            <person name="Lama D."/>
            <person name="Landers T."/>
            <person name="Leger J."/>
            <person name="Levine S."/>
            <person name="Lewis D."/>
            <person name="Lewis T."/>
            <person name="Lindblad-toh K."/>
            <person name="Liu X."/>
            <person name="Lokyitsang T."/>
            <person name="Lokyitsang Y."/>
            <person name="Lucien O."/>
            <person name="Lui A."/>
            <person name="Ma L.J."/>
            <person name="Mabbitt R."/>
            <person name="Macdonald J."/>
            <person name="Maclean C."/>
            <person name="Major J."/>
            <person name="Manning J."/>
            <person name="Marabella R."/>
            <person name="Maru K."/>
            <person name="Matthews C."/>
            <person name="Mauceli E."/>
            <person name="Mccarthy M."/>
            <person name="Mcdonough S."/>
            <person name="Mcghee T."/>
            <person name="Meldrim J."/>
            <person name="Meneus L."/>
            <person name="Mesirov J."/>
            <person name="Mihalev A."/>
            <person name="Mihova T."/>
            <person name="Mikkelsen T."/>
            <person name="Mlenga V."/>
            <person name="Moru K."/>
            <person name="Mozes J."/>
            <person name="Mulrain L."/>
            <person name="Munson G."/>
            <person name="Naylor J."/>
            <person name="Newes C."/>
            <person name="Nguyen C."/>
            <person name="Nguyen N."/>
            <person name="Nguyen T."/>
            <person name="Nicol R."/>
            <person name="Nielsen C."/>
            <person name="Nizzari M."/>
            <person name="Norbu C."/>
            <person name="Norbu N."/>
            <person name="O'donnell P."/>
            <person name="Okoawo O."/>
            <person name="O'leary S."/>
            <person name="Omotosho B."/>
            <person name="O'neill K."/>
            <person name="Osman S."/>
            <person name="Parker S."/>
            <person name="Perrin D."/>
            <person name="Phunkhang P."/>
            <person name="Piqani B."/>
            <person name="Purcell S."/>
            <person name="Rachupka T."/>
            <person name="Ramasamy U."/>
            <person name="Rameau R."/>
            <person name="Ray V."/>
            <person name="Raymond C."/>
            <person name="Retta R."/>
            <person name="Richardson S."/>
            <person name="Rise C."/>
            <person name="Rodriguez J."/>
            <person name="Rogers J."/>
            <person name="Rogov P."/>
            <person name="Rutman M."/>
            <person name="Schupbach R."/>
            <person name="Seaman C."/>
            <person name="Settipalli S."/>
            <person name="Sharpe T."/>
            <person name="Sheridan J."/>
            <person name="Sherpa N."/>
            <person name="Shi J."/>
            <person name="Smirnov S."/>
            <person name="Smith C."/>
            <person name="Sougnez C."/>
            <person name="Spencer B."/>
            <person name="Stalker J."/>
            <person name="Stange-thomann N."/>
            <person name="Stavropoulos S."/>
            <person name="Stetson K."/>
            <person name="Stone C."/>
            <person name="Stone S."/>
            <person name="Stubbs M."/>
            <person name="Talamas J."/>
            <person name="Tchuinga P."/>
            <person name="Tenzing P."/>
            <person name="Tesfaye S."/>
            <person name="Theodore J."/>
            <person name="Thoulutsang Y."/>
            <person name="Topham K."/>
            <person name="Towey S."/>
            <person name="Tsamla T."/>
            <person name="Tsomo N."/>
            <person name="Vallee D."/>
            <person name="Vassiliev H."/>
            <person name="Venkataraman V."/>
            <person name="Vinson J."/>
            <person name="Vo A."/>
            <person name="Wade C."/>
            <person name="Wang S."/>
            <person name="Wangchuk T."/>
            <person name="Wangdi T."/>
            <person name="Whittaker C."/>
            <person name="Wilkinson J."/>
            <person name="Wu Y."/>
            <person name="Wyman D."/>
            <person name="Yadav S."/>
            <person name="Yang S."/>
            <person name="Yang X."/>
            <person name="Yeager S."/>
            <person name="Yee E."/>
            <person name="Young G."/>
            <person name="Zainoun J."/>
            <person name="Zembeck L."/>
            <person name="Zimmer A."/>
            <person name="Zody M."/>
            <person name="Lander E."/>
        </authorList>
    </citation>
    <scope>NUCLEOTIDE SEQUENCE [LARGE SCALE GENOMIC DNA]</scope>
</reference>
<evidence type="ECO:0000256" key="1">
    <source>
        <dbReference type="SAM" id="MobiDB-lite"/>
    </source>
</evidence>
<name>H2YEK0_CIOSA</name>
<feature type="compositionally biased region" description="Polar residues" evidence="1">
    <location>
        <begin position="136"/>
        <end position="153"/>
    </location>
</feature>
<accession>H2YEK0</accession>
<feature type="compositionally biased region" description="Basic residues" evidence="1">
    <location>
        <begin position="32"/>
        <end position="43"/>
    </location>
</feature>